<dbReference type="Gene3D" id="1.20.1260.20">
    <property type="entry name" value="PPE superfamily"/>
    <property type="match status" value="1"/>
</dbReference>
<feature type="domain" description="PPE family C-terminal" evidence="4">
    <location>
        <begin position="309"/>
        <end position="391"/>
    </location>
</feature>
<protein>
    <submittedName>
        <fullName evidence="5">PPE family protein</fullName>
    </submittedName>
</protein>
<dbReference type="SUPFAM" id="SSF140459">
    <property type="entry name" value="PE/PPE dimer-like"/>
    <property type="match status" value="1"/>
</dbReference>
<dbReference type="GO" id="GO:0052572">
    <property type="term" value="P:response to host immune response"/>
    <property type="evidence" value="ECO:0007669"/>
    <property type="project" value="TreeGrafter"/>
</dbReference>
<evidence type="ECO:0000313" key="5">
    <source>
        <dbReference type="EMBL" id="OSC29370.1"/>
    </source>
</evidence>
<dbReference type="RefSeq" id="WP_085289711.1">
    <property type="nucleotide sequence ID" value="NZ_NCXM01000008.1"/>
</dbReference>
<comment type="caution">
    <text evidence="5">The sequence shown here is derived from an EMBL/GenBank/DDBJ whole genome shotgun (WGS) entry which is preliminary data.</text>
</comment>
<keyword evidence="6" id="KW-1185">Reference proteome</keyword>
<dbReference type="PANTHER" id="PTHR46766:SF1">
    <property type="entry name" value="GLUTAMINE-RICH PROTEIN 2"/>
    <property type="match status" value="1"/>
</dbReference>
<dbReference type="InterPro" id="IPR038332">
    <property type="entry name" value="PPE_sf"/>
</dbReference>
<feature type="region of interest" description="Disordered" evidence="2">
    <location>
        <begin position="351"/>
        <end position="370"/>
    </location>
</feature>
<dbReference type="AlphaFoldDB" id="A0A1X2L5T1"/>
<dbReference type="InterPro" id="IPR000030">
    <property type="entry name" value="PPE_dom"/>
</dbReference>
<dbReference type="Proteomes" id="UP000242320">
    <property type="component" value="Unassembled WGS sequence"/>
</dbReference>
<evidence type="ECO:0000256" key="2">
    <source>
        <dbReference type="SAM" id="MobiDB-lite"/>
    </source>
</evidence>
<dbReference type="PANTHER" id="PTHR46766">
    <property type="entry name" value="GLUTAMINE-RICH PROTEIN 2"/>
    <property type="match status" value="1"/>
</dbReference>
<dbReference type="EMBL" id="NCXM01000008">
    <property type="protein sequence ID" value="OSC29370.1"/>
    <property type="molecule type" value="Genomic_DNA"/>
</dbReference>
<evidence type="ECO:0000259" key="4">
    <source>
        <dbReference type="Pfam" id="PF12484"/>
    </source>
</evidence>
<sequence length="395" mass="38384">MLDFAALPPEINSTRMYSGPGSGPMLAAAAAWNTMAAELRSAAASYGSTVTELTGSGWLGPSSMSMLAAAAPYLAWLDGTAAQAEEVGGQAFAAATAYESAFAMTVPPAVVAANRAQLAILVATNIFGQNTPAIAATEAQYAEMWAQDAAAMNGYATASSAAAQFTPLATPQSITNADGVAGQTNAVAQVAQTPAGVVQSNLSSAVSGSTSSSPGSVSSYLAGLLSGSDNSAFGTFTNGNFFSTAVVNGALAGGPFNPQFIIASLQGVMAAQHATALGGLGDFAADAEGVATADLASNTVGSAGLGGASAGVGNAHLVGSMSVPQSWASAANVASGQTAVQATGVTGLTDTGAAPAAGGPGGVAGPMGGPGRRLRRAIPKYGFRPVVMPRPPAAG</sequence>
<feature type="compositionally biased region" description="Gly residues" evidence="2">
    <location>
        <begin position="358"/>
        <end position="370"/>
    </location>
</feature>
<evidence type="ECO:0000259" key="3">
    <source>
        <dbReference type="Pfam" id="PF00823"/>
    </source>
</evidence>
<comment type="similarity">
    <text evidence="1">Belongs to the mycobacterial PPE family.</text>
</comment>
<accession>A0A1X2L5T1</accession>
<organism evidence="5 6">
    <name type="scientific">Mycolicibacterium vulneris</name>
    <dbReference type="NCBI Taxonomy" id="547163"/>
    <lineage>
        <taxon>Bacteria</taxon>
        <taxon>Bacillati</taxon>
        <taxon>Actinomycetota</taxon>
        <taxon>Actinomycetes</taxon>
        <taxon>Mycobacteriales</taxon>
        <taxon>Mycobacteriaceae</taxon>
        <taxon>Mycolicibacterium</taxon>
    </lineage>
</organism>
<evidence type="ECO:0000256" key="1">
    <source>
        <dbReference type="ARBA" id="ARBA00010652"/>
    </source>
</evidence>
<dbReference type="Pfam" id="PF12484">
    <property type="entry name" value="PPE-SVP"/>
    <property type="match status" value="1"/>
</dbReference>
<reference evidence="5 6" key="1">
    <citation type="submission" date="2017-04" db="EMBL/GenBank/DDBJ databases">
        <title>The new phylogeny of genus Mycobacterium.</title>
        <authorList>
            <person name="Tortoli E."/>
            <person name="Trovato A."/>
            <person name="Cirillo D.M."/>
        </authorList>
    </citation>
    <scope>NUCLEOTIDE SEQUENCE [LARGE SCALE GENOMIC DNA]</scope>
    <source>
        <strain evidence="5 6">DSM 45247</strain>
    </source>
</reference>
<dbReference type="FunFam" id="1.20.1260.20:FF:000001">
    <property type="entry name" value="PPE family protein PPE41"/>
    <property type="match status" value="1"/>
</dbReference>
<name>A0A1X2L5T1_9MYCO</name>
<proteinExistence type="inferred from homology"/>
<dbReference type="OrthoDB" id="4713837at2"/>
<evidence type="ECO:0000313" key="6">
    <source>
        <dbReference type="Proteomes" id="UP000242320"/>
    </source>
</evidence>
<dbReference type="InterPro" id="IPR022171">
    <property type="entry name" value="PPE_C"/>
</dbReference>
<feature type="domain" description="PPE" evidence="3">
    <location>
        <begin position="3"/>
        <end position="164"/>
    </location>
</feature>
<gene>
    <name evidence="5" type="ORF">B8W69_10255</name>
</gene>
<dbReference type="Pfam" id="PF00823">
    <property type="entry name" value="PPE"/>
    <property type="match status" value="1"/>
</dbReference>